<evidence type="ECO:0000313" key="2">
    <source>
        <dbReference type="Proteomes" id="UP000661858"/>
    </source>
</evidence>
<organism evidence="1 2">
    <name type="scientific">Streptomyces actinomycinicus</name>
    <dbReference type="NCBI Taxonomy" id="1695166"/>
    <lineage>
        <taxon>Bacteria</taxon>
        <taxon>Bacillati</taxon>
        <taxon>Actinomycetota</taxon>
        <taxon>Actinomycetes</taxon>
        <taxon>Kitasatosporales</taxon>
        <taxon>Streptomycetaceae</taxon>
        <taxon>Streptomyces</taxon>
    </lineage>
</organism>
<comment type="caution">
    <text evidence="1">The sequence shown here is derived from an EMBL/GenBank/DDBJ whole genome shotgun (WGS) entry which is preliminary data.</text>
</comment>
<protein>
    <submittedName>
        <fullName evidence="1">TolB-like translocation protein</fullName>
    </submittedName>
</protein>
<accession>A0A937ESV5</accession>
<sequence length="341" mass="36748">MIRKCRLPVLIVCILLLAAVAGYSVRRAAERTSRLDRPAQGGPAVLPGPVTLAGDAGRRVVFRNMVWGPHRDELASVPADKPTGPRVASGVKCLRFSAAAGTGICLQGEHGVVRDTYRAVVLDQELRERRTFPLAGTPTRARVSPSGRTVAWTVFVSGDSYTGTGFSTRTSLLDTEGWVLRDNLETYTVIKEGRPYKAADVNVWGVTFADDRTFYVTVATGGQTYLAAGDVASRELTLIHGNAECPSLSPTGDRVAYKKRVPGLPADAPWRLYVLDLRTMKETPTAEQRNVDDQAVWTGDGSLVYSLAGDQGTDLWTVRADGKGAPRRLLEGALAPAVLGR</sequence>
<keyword evidence="2" id="KW-1185">Reference proteome</keyword>
<dbReference type="SUPFAM" id="SSF82171">
    <property type="entry name" value="DPP6 N-terminal domain-like"/>
    <property type="match status" value="1"/>
</dbReference>
<dbReference type="InterPro" id="IPR011042">
    <property type="entry name" value="6-blade_b-propeller_TolB-like"/>
</dbReference>
<dbReference type="Proteomes" id="UP000661858">
    <property type="component" value="Unassembled WGS sequence"/>
</dbReference>
<proteinExistence type="predicted"/>
<gene>
    <name evidence="1" type="ORF">JK359_37430</name>
</gene>
<dbReference type="Gene3D" id="2.120.10.30">
    <property type="entry name" value="TolB, C-terminal domain"/>
    <property type="match status" value="1"/>
</dbReference>
<evidence type="ECO:0000313" key="1">
    <source>
        <dbReference type="EMBL" id="MBL1087556.1"/>
    </source>
</evidence>
<dbReference type="AlphaFoldDB" id="A0A937ESV5"/>
<dbReference type="EMBL" id="JAERRK010000036">
    <property type="protein sequence ID" value="MBL1087556.1"/>
    <property type="molecule type" value="Genomic_DNA"/>
</dbReference>
<name>A0A937ESV5_9ACTN</name>
<dbReference type="RefSeq" id="WP_201844119.1">
    <property type="nucleotide sequence ID" value="NZ_JAERRK010000036.1"/>
</dbReference>
<reference evidence="1" key="1">
    <citation type="submission" date="2021-01" db="EMBL/GenBank/DDBJ databases">
        <title>WGS of actinomycetes isolated from Thailand.</title>
        <authorList>
            <person name="Thawai C."/>
        </authorList>
    </citation>
    <scope>NUCLEOTIDE SEQUENCE</scope>
    <source>
        <strain evidence="1">RCU-197</strain>
    </source>
</reference>